<reference evidence="4" key="1">
    <citation type="submission" date="2017-12" db="EMBL/GenBank/DDBJ databases">
        <title>Draft genome sequence of Telmatospirillum siberiense 26-4b1T, an acidotolerant peatland alphaproteobacterium potentially involved in sulfur cycling.</title>
        <authorList>
            <person name="Hausmann B."/>
            <person name="Pjevac P."/>
            <person name="Schreck K."/>
            <person name="Herbold C.W."/>
            <person name="Daims H."/>
            <person name="Wagner M."/>
            <person name="Pester M."/>
            <person name="Loy A."/>
        </authorList>
    </citation>
    <scope>NUCLEOTIDE SEQUENCE [LARGE SCALE GENOMIC DNA]</scope>
    <source>
        <strain evidence="4">26-4b1</strain>
    </source>
</reference>
<dbReference type="PANTHER" id="PTHR33055:SF3">
    <property type="entry name" value="PUTATIVE TRANSPOSASE FOR IS117-RELATED"/>
    <property type="match status" value="1"/>
</dbReference>
<dbReference type="EMBL" id="PIUM01000077">
    <property type="protein sequence ID" value="PKU21338.1"/>
    <property type="molecule type" value="Genomic_DNA"/>
</dbReference>
<gene>
    <name evidence="3" type="ORF">CWS72_27270</name>
</gene>
<feature type="domain" description="Transposase IS116/IS110/IS902 C-terminal" evidence="2">
    <location>
        <begin position="248"/>
        <end position="326"/>
    </location>
</feature>
<dbReference type="Pfam" id="PF02371">
    <property type="entry name" value="Transposase_20"/>
    <property type="match status" value="1"/>
</dbReference>
<accession>A0A2N3PLR6</accession>
<dbReference type="GO" id="GO:0003677">
    <property type="term" value="F:DNA binding"/>
    <property type="evidence" value="ECO:0007669"/>
    <property type="project" value="InterPro"/>
</dbReference>
<comment type="caution">
    <text evidence="3">The sequence shown here is derived from an EMBL/GenBank/DDBJ whole genome shotgun (WGS) entry which is preliminary data.</text>
</comment>
<feature type="domain" description="Transposase IS110-like N-terminal" evidence="1">
    <location>
        <begin position="34"/>
        <end position="174"/>
    </location>
</feature>
<dbReference type="InterPro" id="IPR003346">
    <property type="entry name" value="Transposase_20"/>
</dbReference>
<evidence type="ECO:0000259" key="2">
    <source>
        <dbReference type="Pfam" id="PF02371"/>
    </source>
</evidence>
<dbReference type="OrthoDB" id="7459855at2"/>
<dbReference type="GO" id="GO:0004803">
    <property type="term" value="F:transposase activity"/>
    <property type="evidence" value="ECO:0007669"/>
    <property type="project" value="InterPro"/>
</dbReference>
<evidence type="ECO:0000313" key="4">
    <source>
        <dbReference type="Proteomes" id="UP000233293"/>
    </source>
</evidence>
<proteinExistence type="predicted"/>
<organism evidence="3 4">
    <name type="scientific">Telmatospirillum siberiense</name>
    <dbReference type="NCBI Taxonomy" id="382514"/>
    <lineage>
        <taxon>Bacteria</taxon>
        <taxon>Pseudomonadati</taxon>
        <taxon>Pseudomonadota</taxon>
        <taxon>Alphaproteobacteria</taxon>
        <taxon>Rhodospirillales</taxon>
        <taxon>Rhodospirillaceae</taxon>
        <taxon>Telmatospirillum</taxon>
    </lineage>
</organism>
<dbReference type="NCBIfam" id="NF033542">
    <property type="entry name" value="transpos_IS110"/>
    <property type="match status" value="1"/>
</dbReference>
<dbReference type="GO" id="GO:0006313">
    <property type="term" value="P:DNA transposition"/>
    <property type="evidence" value="ECO:0007669"/>
    <property type="project" value="InterPro"/>
</dbReference>
<dbReference type="RefSeq" id="WP_101253816.1">
    <property type="nucleotide sequence ID" value="NZ_PIUM01000077.1"/>
</dbReference>
<dbReference type="Pfam" id="PF01548">
    <property type="entry name" value="DEDD_Tnp_IS110"/>
    <property type="match status" value="1"/>
</dbReference>
<dbReference type="Proteomes" id="UP000233293">
    <property type="component" value="Unassembled WGS sequence"/>
</dbReference>
<dbReference type="PANTHER" id="PTHR33055">
    <property type="entry name" value="TRANSPOSASE FOR INSERTION SEQUENCE ELEMENT IS1111A"/>
    <property type="match status" value="1"/>
</dbReference>
<name>A0A2N3PLR6_9PROT</name>
<evidence type="ECO:0000313" key="3">
    <source>
        <dbReference type="EMBL" id="PKU21338.1"/>
    </source>
</evidence>
<sequence>MTHQALVVPVAHKHAATIYVAVELSMSSWVIGLVDPRNGKISRHQISCSDLDRLMELISRARKAAGCERVVLCYEAGRDGFWLSRILQQRGLEVLVLDPASLPVDRRQRRAKSDGLDVEMLLRAVMAHERGEPRACSVCRVPSVEEEDARRLPRERERLQSERTAHSNRIKGLLAVQGIYHVTPLRPDFQDRLKEKSTGDGRPLPLQLLREIEREVERLRLVQEALKQVEKEMADLAMWNTRIGRIIRMLMRFKGIGPVLATVLACECLYKDFANRSEIGSYSGLVPSPWRSGGIQREQGISKAGNGRLRSSMIELGWLWLQWQPNSALSKWFHERVGDLKGRIRKIAIVAMARKLLIALWKFATTGVVPEGAILAD</sequence>
<dbReference type="InterPro" id="IPR047650">
    <property type="entry name" value="Transpos_IS110"/>
</dbReference>
<evidence type="ECO:0000259" key="1">
    <source>
        <dbReference type="Pfam" id="PF01548"/>
    </source>
</evidence>
<dbReference type="InterPro" id="IPR002525">
    <property type="entry name" value="Transp_IS110-like_N"/>
</dbReference>
<protein>
    <submittedName>
        <fullName evidence="3">IS110 family transposase</fullName>
    </submittedName>
</protein>
<keyword evidence="4" id="KW-1185">Reference proteome</keyword>
<dbReference type="AlphaFoldDB" id="A0A2N3PLR6"/>